<feature type="region of interest" description="Disordered" evidence="1">
    <location>
        <begin position="53"/>
        <end position="77"/>
    </location>
</feature>
<organism evidence="2">
    <name type="scientific">Chromera velia CCMP2878</name>
    <dbReference type="NCBI Taxonomy" id="1169474"/>
    <lineage>
        <taxon>Eukaryota</taxon>
        <taxon>Sar</taxon>
        <taxon>Alveolata</taxon>
        <taxon>Colpodellida</taxon>
        <taxon>Chromeraceae</taxon>
        <taxon>Chromera</taxon>
    </lineage>
</organism>
<feature type="compositionally biased region" description="Basic and acidic residues" evidence="1">
    <location>
        <begin position="64"/>
        <end position="73"/>
    </location>
</feature>
<gene>
    <name evidence="2" type="ORF">Cvel_26426</name>
</gene>
<evidence type="ECO:0000256" key="1">
    <source>
        <dbReference type="SAM" id="MobiDB-lite"/>
    </source>
</evidence>
<proteinExistence type="predicted"/>
<reference evidence="2" key="1">
    <citation type="submission" date="2014-11" db="EMBL/GenBank/DDBJ databases">
        <authorList>
            <person name="Otto D Thomas"/>
            <person name="Naeem Raeece"/>
        </authorList>
    </citation>
    <scope>NUCLEOTIDE SEQUENCE</scope>
</reference>
<dbReference type="AlphaFoldDB" id="A0A0G4HD33"/>
<protein>
    <submittedName>
        <fullName evidence="2">Uncharacterized protein</fullName>
    </submittedName>
</protein>
<dbReference type="EMBL" id="CDMZ01002351">
    <property type="protein sequence ID" value="CEM41976.1"/>
    <property type="molecule type" value="Genomic_DNA"/>
</dbReference>
<dbReference type="PhylomeDB" id="A0A0G4HD33"/>
<evidence type="ECO:0000313" key="2">
    <source>
        <dbReference type="EMBL" id="CEM41976.1"/>
    </source>
</evidence>
<dbReference type="VEuPathDB" id="CryptoDB:Cvel_26426"/>
<sequence>MCVKPLQSGSVKLWSPAGEREKACLLSPPSHPIVECINIEGENEEGVQAGAEEKAEMGGQGDENPSRLREHHTVGQPEVSQPIRFTGVLIAGASGIRIPMLVAGKSFKKSLPVSGMERIANGKWRFTGLGARQVTKAEVLRYFTIEDGKIIPPSVEAEIDLLL</sequence>
<accession>A0A0G4HD33</accession>
<name>A0A0G4HD33_9ALVE</name>